<feature type="region of interest" description="Disordered" evidence="2">
    <location>
        <begin position="336"/>
        <end position="359"/>
    </location>
</feature>
<dbReference type="Proteomes" id="UP000419144">
    <property type="component" value="Unassembled WGS sequence"/>
</dbReference>
<keyword evidence="4" id="KW-1185">Reference proteome</keyword>
<keyword evidence="1" id="KW-0175">Coiled coil</keyword>
<organism evidence="3 4">
    <name type="scientific">Leishmania tarentolae</name>
    <name type="common">Sauroleishmania tarentolae</name>
    <dbReference type="NCBI Taxonomy" id="5689"/>
    <lineage>
        <taxon>Eukaryota</taxon>
        <taxon>Discoba</taxon>
        <taxon>Euglenozoa</taxon>
        <taxon>Kinetoplastea</taxon>
        <taxon>Metakinetoplastina</taxon>
        <taxon>Trypanosomatida</taxon>
        <taxon>Trypanosomatidae</taxon>
        <taxon>Leishmaniinae</taxon>
        <taxon>Leishmania</taxon>
        <taxon>lizard Leishmania</taxon>
    </lineage>
</organism>
<evidence type="ECO:0000313" key="3">
    <source>
        <dbReference type="EMBL" id="GET92321.1"/>
    </source>
</evidence>
<dbReference type="AlphaFoldDB" id="A0A640KSS3"/>
<dbReference type="EMBL" id="BLBS01000054">
    <property type="protein sequence ID" value="GET92321.1"/>
    <property type="molecule type" value="Genomic_DNA"/>
</dbReference>
<evidence type="ECO:0000256" key="2">
    <source>
        <dbReference type="SAM" id="MobiDB-lite"/>
    </source>
</evidence>
<dbReference type="Gene3D" id="1.20.920.20">
    <property type="match status" value="1"/>
</dbReference>
<comment type="caution">
    <text evidence="3">The sequence shown here is derived from an EMBL/GenBank/DDBJ whole genome shotgun (WGS) entry which is preliminary data.</text>
</comment>
<gene>
    <name evidence="3" type="ORF">LtaPh_3424500</name>
</gene>
<feature type="coiled-coil region" evidence="1">
    <location>
        <begin position="49"/>
        <end position="83"/>
    </location>
</feature>
<sequence length="618" mass="68587">MSSITDRVIAYRDPQDGKEAEVYGLCLRREGNTLRVMLLQEEDDYERPLRAVLRKLSAEDAIVDELENRLQSLQSNLSDDSDAARQKKCRLQKILLQSSTRRLEGVEEREWTLLSQQHHPSPVVSSVGCTVVAIAAGKSLTSSTWADAQRLLRSGKEMVRQLRQASEQRMDRSLYDSIKEVSLFDVTVSYSSVLQESPSLGILHKWITAFMDYQRVCYMEDGDAELQRQMTGCQNSLQSARERRTSLAKQSDLIKKGNCYRRTQTVRSIPIEHVLYLMTSEKVTTRQYLLKERVPLESLEEVLAKSVAGPQSACGSPGEEQARMGTLSFPRVEHPVSEARSTDPVPTGVSTHPFPKAGPVRREMWVNGSHVRRPHTSTDDSGNMDTAENGSAAVVSSTDLLKEHTDKAHIPRGLKRAFLENSRSPPSGDKAAVAGAMTTTAATSSVSAPISLITQAGRQNGTSFPSREPSTASASADAQNVLADVKNHFKSVQETLLACLEEYEELEEKYSNTVEQSKQLLQTLKERDDEIARLREDLSQATQKQLFTGRAVSSLQQNQLGASSSDRYNGYQMPRDEAQLQYTPTTSACNSGSFTREVEYLLEDTLDFVRGAAAAPVV</sequence>
<name>A0A640KSS3_LEITA</name>
<feature type="coiled-coil region" evidence="1">
    <location>
        <begin position="489"/>
        <end position="544"/>
    </location>
</feature>
<accession>A0A640KSS3</accession>
<proteinExistence type="predicted"/>
<reference evidence="3" key="1">
    <citation type="submission" date="2019-11" db="EMBL/GenBank/DDBJ databases">
        <title>Leishmania tarentolae CDS.</title>
        <authorList>
            <person name="Goto Y."/>
            <person name="Yamagishi J."/>
        </authorList>
    </citation>
    <scope>NUCLEOTIDE SEQUENCE [LARGE SCALE GENOMIC DNA]</scope>
    <source>
        <strain evidence="3">Parrot Tar II</strain>
    </source>
</reference>
<evidence type="ECO:0000313" key="4">
    <source>
        <dbReference type="Proteomes" id="UP000419144"/>
    </source>
</evidence>
<evidence type="ECO:0000256" key="1">
    <source>
        <dbReference type="SAM" id="Coils"/>
    </source>
</evidence>
<protein>
    <submittedName>
        <fullName evidence="3">Uncharacterized protein</fullName>
    </submittedName>
</protein>
<dbReference type="OrthoDB" id="272171at2759"/>
<dbReference type="VEuPathDB" id="TriTrypDB:LtaPh_3424500"/>